<dbReference type="Pfam" id="PF00353">
    <property type="entry name" value="HemolysinCabind"/>
    <property type="match status" value="8"/>
</dbReference>
<reference evidence="3 4" key="1">
    <citation type="submission" date="2023-03" db="EMBL/GenBank/DDBJ databases">
        <title>Paludisphaera mucosa sp. nov. a novel planctomycete from northern fen.</title>
        <authorList>
            <person name="Ivanova A."/>
        </authorList>
    </citation>
    <scope>NUCLEOTIDE SEQUENCE [LARGE SCALE GENOMIC DNA]</scope>
    <source>
        <strain evidence="3 4">Pla2</strain>
    </source>
</reference>
<evidence type="ECO:0000256" key="2">
    <source>
        <dbReference type="ARBA" id="ARBA00022525"/>
    </source>
</evidence>
<evidence type="ECO:0000313" key="3">
    <source>
        <dbReference type="EMBL" id="MDG3008156.1"/>
    </source>
</evidence>
<dbReference type="PROSITE" id="PS00330">
    <property type="entry name" value="HEMOLYSIN_CALCIUM"/>
    <property type="match status" value="6"/>
</dbReference>
<dbReference type="Gene3D" id="2.150.10.10">
    <property type="entry name" value="Serralysin-like metalloprotease, C-terminal"/>
    <property type="match status" value="4"/>
</dbReference>
<comment type="subcellular location">
    <subcellularLocation>
        <location evidence="1">Secreted</location>
    </subcellularLocation>
</comment>
<evidence type="ECO:0000313" key="4">
    <source>
        <dbReference type="Proteomes" id="UP001216907"/>
    </source>
</evidence>
<comment type="caution">
    <text evidence="3">The sequence shown here is derived from an EMBL/GenBank/DDBJ whole genome shotgun (WGS) entry which is preliminary data.</text>
</comment>
<dbReference type="Proteomes" id="UP001216907">
    <property type="component" value="Unassembled WGS sequence"/>
</dbReference>
<dbReference type="PRINTS" id="PR00313">
    <property type="entry name" value="CABNDNGRPT"/>
</dbReference>
<dbReference type="PANTHER" id="PTHR38340">
    <property type="entry name" value="S-LAYER PROTEIN"/>
    <property type="match status" value="1"/>
</dbReference>
<name>A0ABT6FKX5_9BACT</name>
<dbReference type="PANTHER" id="PTHR38340:SF1">
    <property type="entry name" value="S-LAYER PROTEIN"/>
    <property type="match status" value="1"/>
</dbReference>
<gene>
    <name evidence="3" type="ORF">PZE19_30690</name>
</gene>
<dbReference type="RefSeq" id="WP_277864483.1">
    <property type="nucleotide sequence ID" value="NZ_JARRAG010000003.1"/>
</dbReference>
<dbReference type="InterPro" id="IPR011049">
    <property type="entry name" value="Serralysin-like_metalloprot_C"/>
</dbReference>
<proteinExistence type="predicted"/>
<evidence type="ECO:0000256" key="1">
    <source>
        <dbReference type="ARBA" id="ARBA00004613"/>
    </source>
</evidence>
<sequence length="943" mass="94369">MFDRRLDNLFRSLRRRPRRPAPRITLGLERLDDRITPTVSAVFGAGALSIFGDSLNNTITIGRTAAGAIQINGGAVAILGGVPTVLNTTSISAFGLGGNDVITLNEANGALPKANLFGGAGNDTLTGGSGADLLFGQDGNDTLLGKGGVDFLFGGVGNDTLTGGDADDQVFGEGGDDRMIWNPGDDTDLNEGGAGVDTVEVNGGNGAEAFTITPNGTRVRFDRVNPAPFSIDVGTSEKLVVNANGGDDAITGSNGLAALIQLTIDGGTGNDTILGGDGADFIFGGDGDDFIDGNRGNDTALMGAGNDVFQWDPGDGSDTVEGQAGTDSMLFNGANVNEVFDVSANGGRVRFTRNVANIVMDLDDVEGIDLNTLGGADSTTVHDLSGTDLTEINVNQAGTLNGTTGDGAADSVTVEGTNGDDVIDVFGAGSSYAVVGLPVLVNVSNSEGANDSLAVNARGGNDGVTASTLPAGVVQLAIDGGAGNDTILGSRGADRLLGGDDDDFIDGQQGDDVAFMGAGNDVFQWDPGDGSDTVEGQGGADSMLFFGANIAENIDVSANGGRVRFFRDVANIVMDLDDVERIEFRALGGADNVVVGDLTGTDLTRLDVDLRGPGGGGDGAADTVTVNGTQGADAFGAAGDAGGINVFGLHTVVNIFHQEQANDRLTLNGLGGADTINASSLEADGIALTINGGLGVDLMLGSEGDDLINGGDGDDVALMGQGDDTFVWNPGDDNDTIEGQAGFDTMLFNGANIAENIDVSANGGRVRFFRNVANVTMDLNDTEAITFNALGGADNIVVNDLSGTDVTEVNLNLAGAIGGTAGDGSADTVTVNGTNGDDVIQVAGDALGAQVLGLSAAINITGAEAANDRLIVNALAGSDVVEASGLAGSGPRLTADGGTGDDVLIGGDGNDSLLGGDGDDVLIGGPGADVLDGGTGDNVLIQG</sequence>
<keyword evidence="2" id="KW-0964">Secreted</keyword>
<dbReference type="EMBL" id="JARRAG010000003">
    <property type="protein sequence ID" value="MDG3008156.1"/>
    <property type="molecule type" value="Genomic_DNA"/>
</dbReference>
<dbReference type="InterPro" id="IPR001343">
    <property type="entry name" value="Hemolysn_Ca-bd"/>
</dbReference>
<keyword evidence="4" id="KW-1185">Reference proteome</keyword>
<dbReference type="InterPro" id="IPR018511">
    <property type="entry name" value="Hemolysin-typ_Ca-bd_CS"/>
</dbReference>
<organism evidence="3 4">
    <name type="scientific">Paludisphaera mucosa</name>
    <dbReference type="NCBI Taxonomy" id="3030827"/>
    <lineage>
        <taxon>Bacteria</taxon>
        <taxon>Pseudomonadati</taxon>
        <taxon>Planctomycetota</taxon>
        <taxon>Planctomycetia</taxon>
        <taxon>Isosphaerales</taxon>
        <taxon>Isosphaeraceae</taxon>
        <taxon>Paludisphaera</taxon>
    </lineage>
</organism>
<dbReference type="SUPFAM" id="SSF51120">
    <property type="entry name" value="beta-Roll"/>
    <property type="match status" value="5"/>
</dbReference>
<protein>
    <recommendedName>
        <fullName evidence="5">Bifunctional hemolysin/adenylate cyclase</fullName>
    </recommendedName>
</protein>
<evidence type="ECO:0008006" key="5">
    <source>
        <dbReference type="Google" id="ProtNLM"/>
    </source>
</evidence>
<dbReference type="InterPro" id="IPR050557">
    <property type="entry name" value="RTX_toxin/Mannuronan_C5-epim"/>
</dbReference>
<accession>A0ABT6FKX5</accession>